<feature type="compositionally biased region" description="Low complexity" evidence="6">
    <location>
        <begin position="83"/>
        <end position="96"/>
    </location>
</feature>
<dbReference type="RefSeq" id="XP_066074998.1">
    <property type="nucleotide sequence ID" value="XM_066218901.1"/>
</dbReference>
<keyword evidence="4" id="KW-0804">Transcription</keyword>
<dbReference type="InterPro" id="IPR001138">
    <property type="entry name" value="Zn2Cys6_DnaBD"/>
</dbReference>
<dbReference type="PROSITE" id="PS50048">
    <property type="entry name" value="ZN2_CY6_FUNGAL_2"/>
    <property type="match status" value="1"/>
</dbReference>
<feature type="compositionally biased region" description="Polar residues" evidence="6">
    <location>
        <begin position="62"/>
        <end position="82"/>
    </location>
</feature>
<name>A0AAX4JUK5_9TREE</name>
<dbReference type="PANTHER" id="PTHR47338:SF29">
    <property type="entry name" value="ZN(2)-C6 FUNGAL-TYPE DOMAIN-CONTAINING PROTEIN"/>
    <property type="match status" value="1"/>
</dbReference>
<dbReference type="CDD" id="cd12148">
    <property type="entry name" value="fungal_TF_MHR"/>
    <property type="match status" value="1"/>
</dbReference>
<dbReference type="GO" id="GO:0003677">
    <property type="term" value="F:DNA binding"/>
    <property type="evidence" value="ECO:0007669"/>
    <property type="project" value="InterPro"/>
</dbReference>
<dbReference type="SMART" id="SM00906">
    <property type="entry name" value="Fungal_trans"/>
    <property type="match status" value="1"/>
</dbReference>
<dbReference type="Pfam" id="PF04082">
    <property type="entry name" value="Fungal_trans"/>
    <property type="match status" value="1"/>
</dbReference>
<dbReference type="PANTHER" id="PTHR47338">
    <property type="entry name" value="ZN(II)2CYS6 TRANSCRIPTION FACTOR (EUROFUNG)-RELATED"/>
    <property type="match status" value="1"/>
</dbReference>
<evidence type="ECO:0000256" key="1">
    <source>
        <dbReference type="ARBA" id="ARBA00004123"/>
    </source>
</evidence>
<feature type="domain" description="Zn(2)-C6 fungal-type" evidence="7">
    <location>
        <begin position="18"/>
        <end position="48"/>
    </location>
</feature>
<dbReference type="GO" id="GO:0005634">
    <property type="term" value="C:nucleus"/>
    <property type="evidence" value="ECO:0007669"/>
    <property type="project" value="UniProtKB-SubCell"/>
</dbReference>
<dbReference type="Gene3D" id="4.10.240.10">
    <property type="entry name" value="Zn(2)-C6 fungal-type DNA-binding domain"/>
    <property type="match status" value="1"/>
</dbReference>
<dbReference type="SMART" id="SM00066">
    <property type="entry name" value="GAL4"/>
    <property type="match status" value="1"/>
</dbReference>
<evidence type="ECO:0000259" key="7">
    <source>
        <dbReference type="PROSITE" id="PS50048"/>
    </source>
</evidence>
<dbReference type="Proteomes" id="UP001355207">
    <property type="component" value="Chromosome 4"/>
</dbReference>
<dbReference type="GO" id="GO:0000981">
    <property type="term" value="F:DNA-binding transcription factor activity, RNA polymerase II-specific"/>
    <property type="evidence" value="ECO:0007669"/>
    <property type="project" value="InterPro"/>
</dbReference>
<evidence type="ECO:0000313" key="9">
    <source>
        <dbReference type="Proteomes" id="UP001355207"/>
    </source>
</evidence>
<dbReference type="GO" id="GO:0006351">
    <property type="term" value="P:DNA-templated transcription"/>
    <property type="evidence" value="ECO:0007669"/>
    <property type="project" value="InterPro"/>
</dbReference>
<evidence type="ECO:0000313" key="8">
    <source>
        <dbReference type="EMBL" id="WWC88235.1"/>
    </source>
</evidence>
<evidence type="ECO:0000256" key="6">
    <source>
        <dbReference type="SAM" id="MobiDB-lite"/>
    </source>
</evidence>
<dbReference type="InterPro" id="IPR007219">
    <property type="entry name" value="XnlR_reg_dom"/>
</dbReference>
<keyword evidence="5" id="KW-0539">Nucleus</keyword>
<evidence type="ECO:0000256" key="2">
    <source>
        <dbReference type="ARBA" id="ARBA00022723"/>
    </source>
</evidence>
<dbReference type="AlphaFoldDB" id="A0AAX4JUK5"/>
<evidence type="ECO:0000256" key="3">
    <source>
        <dbReference type="ARBA" id="ARBA00023015"/>
    </source>
</evidence>
<protein>
    <recommendedName>
        <fullName evidence="7">Zn(2)-C6 fungal-type domain-containing protein</fullName>
    </recommendedName>
</protein>
<comment type="subcellular location">
    <subcellularLocation>
        <location evidence="1">Nucleus</location>
    </subcellularLocation>
</comment>
<dbReference type="CDD" id="cd00067">
    <property type="entry name" value="GAL4"/>
    <property type="match status" value="1"/>
</dbReference>
<sequence length="592" mass="65846">MPAVSKEKSRNVLARGEACQACKSRKVRCPAQKPACANCVRKNKECIYPKSPSLNPSPSLNIETSSAQPSTTLNHQAQENHISSSTSSTNTHPTTSDVSSGPLLPLDHLESLDNSPWTQEIGIVGLLPSMIGPVQSLPSPWESLNIADYLNDFSGDKEGFNGSDLNEMERDHLLLLYFTGHRVIGVDMHISSFYARLQSPDLTQRPHPCLLNAMYLMTCRGSPLESLRKMEKSFYRKAKQNMEEALQSHSSVFDAVRTGTMLAAWLFGSDRQLEGWAMMGQTVGLAIAVGLDRIESSTDINNNQKLHGATTYLPPAVSHIDLADRIYAFWTLFLVEKCVCIGFELSTSFDLSRITTPLPRPWTEYETGDSHLSTCDVRIKDLSGKSSSLCDIAHTPEIGYILCAADLMHRVSLRPKCRTEQDRLRSALQRLNENIPPELKKAERTQDGKPTVNSGTATLQLITLCTDMFLFSIDSPDRPDPRALEVARRIIGVLHLLNDANIGDVNLFAIIIWCRVAALMVWESKRLEAIDDAFAAASYAKDVQFILDTLKKMSHIRLAAEVYDMLQNALEADLSVFSQRADEERNMTIPFT</sequence>
<feature type="region of interest" description="Disordered" evidence="6">
    <location>
        <begin position="57"/>
        <end position="103"/>
    </location>
</feature>
<dbReference type="Pfam" id="PF00172">
    <property type="entry name" value="Zn_clus"/>
    <property type="match status" value="1"/>
</dbReference>
<dbReference type="EMBL" id="CP144101">
    <property type="protein sequence ID" value="WWC88235.1"/>
    <property type="molecule type" value="Genomic_DNA"/>
</dbReference>
<evidence type="ECO:0000256" key="5">
    <source>
        <dbReference type="ARBA" id="ARBA00023242"/>
    </source>
</evidence>
<accession>A0AAX4JUK5</accession>
<dbReference type="PROSITE" id="PS00463">
    <property type="entry name" value="ZN2_CY6_FUNGAL_1"/>
    <property type="match status" value="1"/>
</dbReference>
<evidence type="ECO:0000256" key="4">
    <source>
        <dbReference type="ARBA" id="ARBA00023163"/>
    </source>
</evidence>
<keyword evidence="2" id="KW-0479">Metal-binding</keyword>
<dbReference type="InterPro" id="IPR050815">
    <property type="entry name" value="TF_fung"/>
</dbReference>
<keyword evidence="3" id="KW-0805">Transcription regulation</keyword>
<dbReference type="GeneID" id="91093811"/>
<dbReference type="SUPFAM" id="SSF57701">
    <property type="entry name" value="Zn2/Cys6 DNA-binding domain"/>
    <property type="match status" value="1"/>
</dbReference>
<organism evidence="8 9">
    <name type="scientific">Kwoniella dendrophila CBS 6074</name>
    <dbReference type="NCBI Taxonomy" id="1295534"/>
    <lineage>
        <taxon>Eukaryota</taxon>
        <taxon>Fungi</taxon>
        <taxon>Dikarya</taxon>
        <taxon>Basidiomycota</taxon>
        <taxon>Agaricomycotina</taxon>
        <taxon>Tremellomycetes</taxon>
        <taxon>Tremellales</taxon>
        <taxon>Cryptococcaceae</taxon>
        <taxon>Kwoniella</taxon>
    </lineage>
</organism>
<dbReference type="InterPro" id="IPR036864">
    <property type="entry name" value="Zn2-C6_fun-type_DNA-bd_sf"/>
</dbReference>
<proteinExistence type="predicted"/>
<gene>
    <name evidence="8" type="ORF">L201_003141</name>
</gene>
<dbReference type="GO" id="GO:0008270">
    <property type="term" value="F:zinc ion binding"/>
    <property type="evidence" value="ECO:0007669"/>
    <property type="project" value="InterPro"/>
</dbReference>
<reference evidence="8 9" key="1">
    <citation type="submission" date="2024-01" db="EMBL/GenBank/DDBJ databases">
        <title>Comparative genomics of Cryptococcus and Kwoniella reveals pathogenesis evolution and contrasting modes of karyotype evolution via chromosome fusion or intercentromeric recombination.</title>
        <authorList>
            <person name="Coelho M.A."/>
            <person name="David-Palma M."/>
            <person name="Shea T."/>
            <person name="Bowers K."/>
            <person name="McGinley-Smith S."/>
            <person name="Mohammad A.W."/>
            <person name="Gnirke A."/>
            <person name="Yurkov A.M."/>
            <person name="Nowrousian M."/>
            <person name="Sun S."/>
            <person name="Cuomo C.A."/>
            <person name="Heitman J."/>
        </authorList>
    </citation>
    <scope>NUCLEOTIDE SEQUENCE [LARGE SCALE GENOMIC DNA]</scope>
    <source>
        <strain evidence="8 9">CBS 6074</strain>
    </source>
</reference>
<keyword evidence="9" id="KW-1185">Reference proteome</keyword>